<keyword evidence="1" id="KW-0472">Membrane</keyword>
<dbReference type="Proteomes" id="UP000054324">
    <property type="component" value="Unassembled WGS sequence"/>
</dbReference>
<dbReference type="GeneID" id="20318912"/>
<evidence type="ECO:0000313" key="3">
    <source>
        <dbReference type="Proteomes" id="UP000054324"/>
    </source>
</evidence>
<dbReference type="OrthoDB" id="6159439at2759"/>
<sequence>MVGSGTFTTLFLITYPKINLWYVCNALLIRFLKIRRRPTTGFALLEAHQVGAVPEFPVECYSQRTAHKVAENFSTAHDQFRPSWGSSGKRSPRVSVNFMFYLKPNCTKLAK</sequence>
<name>A0A074ZRF8_OPIVI</name>
<accession>A0A074ZRF8</accession>
<dbReference type="KEGG" id="ovi:T265_04730"/>
<reference evidence="2 3" key="1">
    <citation type="submission" date="2013-11" db="EMBL/GenBank/DDBJ databases">
        <title>Opisthorchis viverrini - life in the bile duct.</title>
        <authorList>
            <person name="Young N.D."/>
            <person name="Nagarajan N."/>
            <person name="Lin S.J."/>
            <person name="Korhonen P.K."/>
            <person name="Jex A.R."/>
            <person name="Hall R.S."/>
            <person name="Safavi-Hemami H."/>
            <person name="Kaewkong W."/>
            <person name="Bertrand D."/>
            <person name="Gao S."/>
            <person name="Seet Q."/>
            <person name="Wongkham S."/>
            <person name="Teh B.T."/>
            <person name="Wongkham C."/>
            <person name="Intapan P.M."/>
            <person name="Maleewong W."/>
            <person name="Yang X."/>
            <person name="Hu M."/>
            <person name="Wang Z."/>
            <person name="Hofmann A."/>
            <person name="Sternberg P.W."/>
            <person name="Tan P."/>
            <person name="Wang J."/>
            <person name="Gasser R.B."/>
        </authorList>
    </citation>
    <scope>NUCLEOTIDE SEQUENCE [LARGE SCALE GENOMIC DNA]</scope>
</reference>
<gene>
    <name evidence="2" type="ORF">T265_04730</name>
</gene>
<dbReference type="CTD" id="20318912"/>
<organism evidence="2 3">
    <name type="scientific">Opisthorchis viverrini</name>
    <name type="common">Southeast Asian liver fluke</name>
    <dbReference type="NCBI Taxonomy" id="6198"/>
    <lineage>
        <taxon>Eukaryota</taxon>
        <taxon>Metazoa</taxon>
        <taxon>Spiralia</taxon>
        <taxon>Lophotrochozoa</taxon>
        <taxon>Platyhelminthes</taxon>
        <taxon>Trematoda</taxon>
        <taxon>Digenea</taxon>
        <taxon>Opisthorchiida</taxon>
        <taxon>Opisthorchiata</taxon>
        <taxon>Opisthorchiidae</taxon>
        <taxon>Opisthorchis</taxon>
    </lineage>
</organism>
<feature type="transmembrane region" description="Helical" evidence="1">
    <location>
        <begin position="6"/>
        <end position="28"/>
    </location>
</feature>
<dbReference type="AlphaFoldDB" id="A0A074ZRF8"/>
<keyword evidence="1" id="KW-0812">Transmembrane</keyword>
<evidence type="ECO:0000256" key="1">
    <source>
        <dbReference type="SAM" id="Phobius"/>
    </source>
</evidence>
<evidence type="ECO:0000313" key="2">
    <source>
        <dbReference type="EMBL" id="KER28417.1"/>
    </source>
</evidence>
<proteinExistence type="predicted"/>
<protein>
    <submittedName>
        <fullName evidence="2">Uncharacterized protein</fullName>
    </submittedName>
</protein>
<keyword evidence="1" id="KW-1133">Transmembrane helix</keyword>
<keyword evidence="3" id="KW-1185">Reference proteome</keyword>
<dbReference type="EMBL" id="KL596699">
    <property type="protein sequence ID" value="KER28417.1"/>
    <property type="molecule type" value="Genomic_DNA"/>
</dbReference>
<dbReference type="RefSeq" id="XP_009167807.1">
    <property type="nucleotide sequence ID" value="XM_009169543.1"/>
</dbReference>